<sequence length="132" mass="15060">MGDYGFDFTAFIFYISSFGGHVWRNRFCWLGRSVIASLHHVHADQGWEGKQRRRGSLVAPSPDVLGGDHIRPCAGHPNLRKFRRDSRACRPVKFGVKYCLHSQYVGIYLVFKFLAFVSQYSESERPASMSAT</sequence>
<organism evidence="1 2">
    <name type="scientific">Aspergillus eucalypticola (strain CBS 122712 / IBT 29274)</name>
    <dbReference type="NCBI Taxonomy" id="1448314"/>
    <lineage>
        <taxon>Eukaryota</taxon>
        <taxon>Fungi</taxon>
        <taxon>Dikarya</taxon>
        <taxon>Ascomycota</taxon>
        <taxon>Pezizomycotina</taxon>
        <taxon>Eurotiomycetes</taxon>
        <taxon>Eurotiomycetidae</taxon>
        <taxon>Eurotiales</taxon>
        <taxon>Aspergillaceae</taxon>
        <taxon>Aspergillus</taxon>
        <taxon>Aspergillus subgen. Circumdati</taxon>
    </lineage>
</organism>
<protein>
    <submittedName>
        <fullName evidence="1">Uncharacterized protein</fullName>
    </submittedName>
</protein>
<name>A0A317VD14_ASPEC</name>
<evidence type="ECO:0000313" key="1">
    <source>
        <dbReference type="EMBL" id="PWY71885.1"/>
    </source>
</evidence>
<dbReference type="OrthoDB" id="10270462at2759"/>
<reference evidence="1" key="1">
    <citation type="submission" date="2016-12" db="EMBL/GenBank/DDBJ databases">
        <title>The genomes of Aspergillus section Nigri reveals drivers in fungal speciation.</title>
        <authorList>
            <consortium name="DOE Joint Genome Institute"/>
            <person name="Vesth T.C."/>
            <person name="Nybo J."/>
            <person name="Theobald S."/>
            <person name="Brandl J."/>
            <person name="Frisvad J.C."/>
            <person name="Nielsen K.F."/>
            <person name="Lyhne E.K."/>
            <person name="Kogle M.E."/>
            <person name="Kuo A."/>
            <person name="Riley R."/>
            <person name="Clum A."/>
            <person name="Nolan M."/>
            <person name="Lipzen A."/>
            <person name="Salamov A."/>
            <person name="Henrissat B."/>
            <person name="Wiebenga A."/>
            <person name="De vries R.P."/>
            <person name="Grigoriev I.V."/>
            <person name="Mortensen U.H."/>
            <person name="Andersen M.R."/>
            <person name="Baker S.E."/>
        </authorList>
    </citation>
    <scope>NUCLEOTIDE SEQUENCE</scope>
    <source>
        <strain evidence="1">CBS 122712</strain>
    </source>
</reference>
<proteinExistence type="predicted"/>
<dbReference type="EMBL" id="MSFU01000014">
    <property type="protein sequence ID" value="PWY71885.1"/>
    <property type="molecule type" value="Genomic_DNA"/>
</dbReference>
<dbReference type="RefSeq" id="XP_025387480.1">
    <property type="nucleotide sequence ID" value="XM_025535832.1"/>
</dbReference>
<dbReference type="VEuPathDB" id="FungiDB:BO83DRAFT_43476"/>
<dbReference type="GeneID" id="37057794"/>
<accession>A0A317VD14</accession>
<gene>
    <name evidence="1" type="ORF">BO83DRAFT_43476</name>
</gene>
<dbReference type="Proteomes" id="UP000246171">
    <property type="component" value="Unassembled WGS sequence"/>
</dbReference>
<keyword evidence="2" id="KW-1185">Reference proteome</keyword>
<comment type="caution">
    <text evidence="1">The sequence shown here is derived from an EMBL/GenBank/DDBJ whole genome shotgun (WGS) entry which is preliminary data.</text>
</comment>
<dbReference type="AlphaFoldDB" id="A0A317VD14"/>
<evidence type="ECO:0000313" key="2">
    <source>
        <dbReference type="Proteomes" id="UP000246171"/>
    </source>
</evidence>